<feature type="signal peptide" evidence="4">
    <location>
        <begin position="1"/>
        <end position="26"/>
    </location>
</feature>
<accession>A0ABU8IVQ2</accession>
<organism evidence="6 7">
    <name type="scientific">Paraburkholderia bengalensis</name>
    <dbReference type="NCBI Taxonomy" id="2747562"/>
    <lineage>
        <taxon>Bacteria</taxon>
        <taxon>Pseudomonadati</taxon>
        <taxon>Pseudomonadota</taxon>
        <taxon>Betaproteobacteria</taxon>
        <taxon>Burkholderiales</taxon>
        <taxon>Burkholderiaceae</taxon>
        <taxon>Paraburkholderia</taxon>
    </lineage>
</organism>
<dbReference type="RefSeq" id="WP_336599733.1">
    <property type="nucleotide sequence ID" value="NZ_JACFYJ010000038.1"/>
</dbReference>
<dbReference type="SUPFAM" id="SSF49401">
    <property type="entry name" value="Bacterial adhesins"/>
    <property type="match status" value="1"/>
</dbReference>
<dbReference type="InterPro" id="IPR036937">
    <property type="entry name" value="Adhesion_dom_fimbrial_sf"/>
</dbReference>
<feature type="chain" id="PRO_5047181552" evidence="4">
    <location>
        <begin position="27"/>
        <end position="337"/>
    </location>
</feature>
<evidence type="ECO:0000259" key="5">
    <source>
        <dbReference type="Pfam" id="PF00419"/>
    </source>
</evidence>
<feature type="domain" description="Fimbrial-type adhesion" evidence="5">
    <location>
        <begin position="184"/>
        <end position="337"/>
    </location>
</feature>
<evidence type="ECO:0000256" key="4">
    <source>
        <dbReference type="SAM" id="SignalP"/>
    </source>
</evidence>
<dbReference type="InterPro" id="IPR050263">
    <property type="entry name" value="Bact_Fimbrial_Adh_Pro"/>
</dbReference>
<keyword evidence="4" id="KW-0732">Signal</keyword>
<comment type="caution">
    <text evidence="6">The sequence shown here is derived from an EMBL/GenBank/DDBJ whole genome shotgun (WGS) entry which is preliminary data.</text>
</comment>
<proteinExistence type="inferred from homology"/>
<evidence type="ECO:0000313" key="7">
    <source>
        <dbReference type="Proteomes" id="UP001386437"/>
    </source>
</evidence>
<dbReference type="PANTHER" id="PTHR33420:SF14">
    <property type="entry name" value="TYPE 1 FIMBRIN D-MANNOSE SPECIFIC ADHESIN"/>
    <property type="match status" value="1"/>
</dbReference>
<name>A0ABU8IVQ2_9BURK</name>
<sequence>MTMFIACLKRLLLAVALASFATGACARYNDCTAPLPMSVNIPSVGIPANLSNGQAIPGARASFNIPINCTINPGGVWWMTMFAGSFSLVAGYSDVYTAPGLGAGVGFRIRDGSGATMTPVSNSGTINTFQFGAAQLGANVVQGSFELVKTGDAVVGTFSFVTGVHIQNQEWANAGTQSASTLSFNYTITGTAVPTCSVTTTDITVSLPTVSVSAFKGVGATAGTTPFGLSLNCASNAKPSISLTDAAAPSNESNVLTLSAGSTAAGLGVQVLYQMQPLPLGPMSYVYTGGTPVTNVTALGTRSGAASVSFTARYIQTAPSVNPGTVNAVATFTMSYQ</sequence>
<gene>
    <name evidence="6" type="ORF">H3V53_21710</name>
</gene>
<comment type="similarity">
    <text evidence="2">Belongs to the fimbrial protein family.</text>
</comment>
<dbReference type="PANTHER" id="PTHR33420">
    <property type="entry name" value="FIMBRIAL SUBUNIT ELFA-RELATED"/>
    <property type="match status" value="1"/>
</dbReference>
<protein>
    <submittedName>
        <fullName evidence="6">Type 1 fimbrial protein</fullName>
    </submittedName>
</protein>
<evidence type="ECO:0000256" key="2">
    <source>
        <dbReference type="ARBA" id="ARBA00006671"/>
    </source>
</evidence>
<evidence type="ECO:0000256" key="1">
    <source>
        <dbReference type="ARBA" id="ARBA00004561"/>
    </source>
</evidence>
<dbReference type="Gene3D" id="2.60.40.1090">
    <property type="entry name" value="Fimbrial-type adhesion domain"/>
    <property type="match status" value="1"/>
</dbReference>
<keyword evidence="7" id="KW-1185">Reference proteome</keyword>
<dbReference type="InterPro" id="IPR000259">
    <property type="entry name" value="Adhesion_dom_fimbrial"/>
</dbReference>
<reference evidence="6 7" key="1">
    <citation type="journal article" date="2022" name="Arch. Microbiol.">
        <title>Paraburkholderia bengalensis sp. nov. isolated from roots of Oryza sativa, IR64.</title>
        <authorList>
            <person name="Nag P."/>
            <person name="Mondal N."/>
            <person name="Sarkar J."/>
            <person name="Das S."/>
        </authorList>
    </citation>
    <scope>NUCLEOTIDE SEQUENCE [LARGE SCALE GENOMIC DNA]</scope>
    <source>
        <strain evidence="6 7">IR64_4_BI</strain>
    </source>
</reference>
<evidence type="ECO:0000256" key="3">
    <source>
        <dbReference type="ARBA" id="ARBA00023263"/>
    </source>
</evidence>
<dbReference type="InterPro" id="IPR008966">
    <property type="entry name" value="Adhesion_dom_sf"/>
</dbReference>
<keyword evidence="3" id="KW-0281">Fimbrium</keyword>
<evidence type="ECO:0000313" key="6">
    <source>
        <dbReference type="EMBL" id="MEI5999724.1"/>
    </source>
</evidence>
<comment type="subcellular location">
    <subcellularLocation>
        <location evidence="1">Fimbrium</location>
    </subcellularLocation>
</comment>
<dbReference type="Pfam" id="PF00419">
    <property type="entry name" value="Fimbrial"/>
    <property type="match status" value="1"/>
</dbReference>
<dbReference type="Proteomes" id="UP001386437">
    <property type="component" value="Unassembled WGS sequence"/>
</dbReference>
<dbReference type="EMBL" id="JACFYJ010000038">
    <property type="protein sequence ID" value="MEI5999724.1"/>
    <property type="molecule type" value="Genomic_DNA"/>
</dbReference>